<evidence type="ECO:0000313" key="2">
    <source>
        <dbReference type="Proteomes" id="UP000283210"/>
    </source>
</evidence>
<evidence type="ECO:0000313" key="1">
    <source>
        <dbReference type="EMBL" id="RVE66464.1"/>
    </source>
</evidence>
<dbReference type="OrthoDB" id="289247at2759"/>
<dbReference type="AlphaFoldDB" id="A0A437CVI0"/>
<gene>
    <name evidence="1" type="ORF">OJAV_G00107690</name>
</gene>
<keyword evidence="2" id="KW-1185">Reference proteome</keyword>
<accession>A0A437CVI0</accession>
<organism evidence="1 2">
    <name type="scientific">Oryzias javanicus</name>
    <name type="common">Javanese ricefish</name>
    <name type="synonym">Aplocheilus javanicus</name>
    <dbReference type="NCBI Taxonomy" id="123683"/>
    <lineage>
        <taxon>Eukaryota</taxon>
        <taxon>Metazoa</taxon>
        <taxon>Chordata</taxon>
        <taxon>Craniata</taxon>
        <taxon>Vertebrata</taxon>
        <taxon>Euteleostomi</taxon>
        <taxon>Actinopterygii</taxon>
        <taxon>Neopterygii</taxon>
        <taxon>Teleostei</taxon>
        <taxon>Neoteleostei</taxon>
        <taxon>Acanthomorphata</taxon>
        <taxon>Ovalentaria</taxon>
        <taxon>Atherinomorphae</taxon>
        <taxon>Beloniformes</taxon>
        <taxon>Adrianichthyidae</taxon>
        <taxon>Oryziinae</taxon>
        <taxon>Oryzias</taxon>
    </lineage>
</organism>
<proteinExistence type="predicted"/>
<name>A0A437CVI0_ORYJA</name>
<sequence length="81" mass="9423">MDFSEEVQNISEEFIPPVELKKGMSIFIDILRRADKNDDGKLSSSTPLILTTQTIWTQMNSAIIFLSTWVNMRKFLLLWKT</sequence>
<reference evidence="1 2" key="2">
    <citation type="submission" date="2019-01" db="EMBL/GenBank/DDBJ databases">
        <title>A chromosome length genome reference of the Java medaka (oryzias javanicus).</title>
        <authorList>
            <person name="Herpin A."/>
            <person name="Takehana Y."/>
            <person name="Naruse K."/>
            <person name="Ansai S."/>
            <person name="Kawaguchi M."/>
        </authorList>
    </citation>
    <scope>NUCLEOTIDE SEQUENCE [LARGE SCALE GENOMIC DNA]</scope>
    <source>
        <strain evidence="1">RS831</strain>
        <tissue evidence="1">Whole body</tissue>
    </source>
</reference>
<dbReference type="Proteomes" id="UP000283210">
    <property type="component" value="Chromosome 11"/>
</dbReference>
<protein>
    <submittedName>
        <fullName evidence="1">Uncharacterized protein</fullName>
    </submittedName>
</protein>
<reference evidence="1 2" key="1">
    <citation type="submission" date="2018-11" db="EMBL/GenBank/DDBJ databases">
        <authorList>
            <person name="Lopez-Roques C."/>
            <person name="Donnadieu C."/>
            <person name="Bouchez O."/>
            <person name="Klopp C."/>
            <person name="Cabau C."/>
            <person name="Zahm M."/>
        </authorList>
    </citation>
    <scope>NUCLEOTIDE SEQUENCE [LARGE SCALE GENOMIC DNA]</scope>
    <source>
        <strain evidence="1">RS831</strain>
        <tissue evidence="1">Whole body</tissue>
    </source>
</reference>
<dbReference type="EMBL" id="CM012447">
    <property type="protein sequence ID" value="RVE66464.1"/>
    <property type="molecule type" value="Genomic_DNA"/>
</dbReference>